<protein>
    <recommendedName>
        <fullName evidence="3">DUF945 domain-containing protein</fullName>
    </recommendedName>
</protein>
<proteinExistence type="predicted"/>
<gene>
    <name evidence="1" type="ORF">ACED33_25450</name>
</gene>
<comment type="caution">
    <text evidence="1">The sequence shown here is derived from an EMBL/GenBank/DDBJ whole genome shotgun (WGS) entry which is preliminary data.</text>
</comment>
<evidence type="ECO:0000313" key="1">
    <source>
        <dbReference type="EMBL" id="MEZ8184013.1"/>
    </source>
</evidence>
<organism evidence="1 2">
    <name type="scientific">Vibrio splendidus</name>
    <dbReference type="NCBI Taxonomy" id="29497"/>
    <lineage>
        <taxon>Bacteria</taxon>
        <taxon>Pseudomonadati</taxon>
        <taxon>Pseudomonadota</taxon>
        <taxon>Gammaproteobacteria</taxon>
        <taxon>Vibrionales</taxon>
        <taxon>Vibrionaceae</taxon>
        <taxon>Vibrio</taxon>
    </lineage>
</organism>
<dbReference type="EMBL" id="JBGOOW010000078">
    <property type="protein sequence ID" value="MEZ8184013.1"/>
    <property type="molecule type" value="Genomic_DNA"/>
</dbReference>
<dbReference type="Proteomes" id="UP001569200">
    <property type="component" value="Unassembled WGS sequence"/>
</dbReference>
<accession>A0ABV4M2H0</accession>
<evidence type="ECO:0008006" key="3">
    <source>
        <dbReference type="Google" id="ProtNLM"/>
    </source>
</evidence>
<sequence length="378" mass="41931">MLIKNAAETVTSEVESSLIGLKNQFIDAQLIDTEINNNNIKQNFAIYINNGSKRLPEPIYLSHTATVAPFGLSVEGNFSLPKDKGLTSTLIREVASLNESIKYTFDTSNQSLDLQSNFSLGEINTGRSSNFKLGDVEILFKGNKEAFTTSTKIDGIRISERREQAYINGIELKSNITNDTHNTEMIANDGGFNDRSGGFSFKDAKFHSAITIEDNTSLKLDWKVNSLDLQSPNITQLSNKLGLSGEIKGVNTQELNSFIGLIERNPTEETIEAAFKSIIGNGIKFENINIFVNDSSSDGEIEIMPKNYKGLTNRESEEAFEKSLKVDFNVTITPKLVKLLEINQNALDRLWNEEESGNYTTTIKQSLGKKFINGVEAN</sequence>
<name>A0ABV4M2H0_VIBSP</name>
<reference evidence="1 2" key="1">
    <citation type="submission" date="2024-06" db="EMBL/GenBank/DDBJ databases">
        <authorList>
            <person name="Steensen K."/>
            <person name="Seneca J."/>
            <person name="Bartlau N."/>
            <person name="Yu A.X."/>
            <person name="Polz M.F."/>
        </authorList>
    </citation>
    <scope>NUCLEOTIDE SEQUENCE [LARGE SCALE GENOMIC DNA]</scope>
    <source>
        <strain evidence="1 2">1F145</strain>
    </source>
</reference>
<keyword evidence="2" id="KW-1185">Reference proteome</keyword>
<evidence type="ECO:0000313" key="2">
    <source>
        <dbReference type="Proteomes" id="UP001569200"/>
    </source>
</evidence>
<dbReference type="RefSeq" id="WP_102556328.1">
    <property type="nucleotide sequence ID" value="NZ_CAWNVS010000038.1"/>
</dbReference>